<proteinExistence type="predicted"/>
<accession>A0A392U962</accession>
<organism evidence="1 2">
    <name type="scientific">Trifolium medium</name>
    <dbReference type="NCBI Taxonomy" id="97028"/>
    <lineage>
        <taxon>Eukaryota</taxon>
        <taxon>Viridiplantae</taxon>
        <taxon>Streptophyta</taxon>
        <taxon>Embryophyta</taxon>
        <taxon>Tracheophyta</taxon>
        <taxon>Spermatophyta</taxon>
        <taxon>Magnoliopsida</taxon>
        <taxon>eudicotyledons</taxon>
        <taxon>Gunneridae</taxon>
        <taxon>Pentapetalae</taxon>
        <taxon>rosids</taxon>
        <taxon>fabids</taxon>
        <taxon>Fabales</taxon>
        <taxon>Fabaceae</taxon>
        <taxon>Papilionoideae</taxon>
        <taxon>50 kb inversion clade</taxon>
        <taxon>NPAAA clade</taxon>
        <taxon>Hologalegina</taxon>
        <taxon>IRL clade</taxon>
        <taxon>Trifolieae</taxon>
        <taxon>Trifolium</taxon>
    </lineage>
</organism>
<comment type="caution">
    <text evidence="1">The sequence shown here is derived from an EMBL/GenBank/DDBJ whole genome shotgun (WGS) entry which is preliminary data.</text>
</comment>
<reference evidence="1 2" key="1">
    <citation type="journal article" date="2018" name="Front. Plant Sci.">
        <title>Red Clover (Trifolium pratense) and Zigzag Clover (T. medium) - A Picture of Genomic Similarities and Differences.</title>
        <authorList>
            <person name="Dluhosova J."/>
            <person name="Istvanek J."/>
            <person name="Nedelnik J."/>
            <person name="Repkova J."/>
        </authorList>
    </citation>
    <scope>NUCLEOTIDE SEQUENCE [LARGE SCALE GENOMIC DNA]</scope>
    <source>
        <strain evidence="2">cv. 10/8</strain>
        <tissue evidence="1">Leaf</tissue>
    </source>
</reference>
<dbReference type="EMBL" id="LXQA010765517">
    <property type="protein sequence ID" value="MCI69922.1"/>
    <property type="molecule type" value="Genomic_DNA"/>
</dbReference>
<evidence type="ECO:0000313" key="2">
    <source>
        <dbReference type="Proteomes" id="UP000265520"/>
    </source>
</evidence>
<evidence type="ECO:0000313" key="1">
    <source>
        <dbReference type="EMBL" id="MCI69922.1"/>
    </source>
</evidence>
<feature type="non-terminal residue" evidence="1">
    <location>
        <position position="45"/>
    </location>
</feature>
<name>A0A392U962_9FABA</name>
<sequence>MNFLDLRAPKSLNNIIVEVRTNNVLLDTGCVFDKENHVFTTEECL</sequence>
<dbReference type="AlphaFoldDB" id="A0A392U962"/>
<keyword evidence="2" id="KW-1185">Reference proteome</keyword>
<dbReference type="Proteomes" id="UP000265520">
    <property type="component" value="Unassembled WGS sequence"/>
</dbReference>
<protein>
    <submittedName>
        <fullName evidence="1">Uncharacterized protein</fullName>
    </submittedName>
</protein>